<feature type="compositionally biased region" description="Polar residues" evidence="1">
    <location>
        <begin position="83"/>
        <end position="99"/>
    </location>
</feature>
<evidence type="ECO:0000313" key="3">
    <source>
        <dbReference type="Proteomes" id="UP001057375"/>
    </source>
</evidence>
<proteinExistence type="predicted"/>
<dbReference type="Proteomes" id="UP001057375">
    <property type="component" value="Unassembled WGS sequence"/>
</dbReference>
<protein>
    <submittedName>
        <fullName evidence="2">Uncharacterized protein</fullName>
    </submittedName>
</protein>
<feature type="compositionally biased region" description="Basic and acidic residues" evidence="1">
    <location>
        <begin position="25"/>
        <end position="34"/>
    </location>
</feature>
<organism evidence="2 3">
    <name type="scientific">Aduncisulcus paluster</name>
    <dbReference type="NCBI Taxonomy" id="2918883"/>
    <lineage>
        <taxon>Eukaryota</taxon>
        <taxon>Metamonada</taxon>
        <taxon>Carpediemonas-like organisms</taxon>
        <taxon>Aduncisulcus</taxon>
    </lineage>
</organism>
<feature type="compositionally biased region" description="Polar residues" evidence="1">
    <location>
        <begin position="38"/>
        <end position="51"/>
    </location>
</feature>
<accession>A0ABQ5K5H0</accession>
<name>A0ABQ5K5H0_9EUKA</name>
<evidence type="ECO:0000313" key="2">
    <source>
        <dbReference type="EMBL" id="GKT27775.1"/>
    </source>
</evidence>
<comment type="caution">
    <text evidence="2">The sequence shown here is derived from an EMBL/GenBank/DDBJ whole genome shotgun (WGS) entry which is preliminary data.</text>
</comment>
<reference evidence="2" key="1">
    <citation type="submission" date="2022-03" db="EMBL/GenBank/DDBJ databases">
        <title>Draft genome sequence of Aduncisulcus paluster, a free-living microaerophilic Fornicata.</title>
        <authorList>
            <person name="Yuyama I."/>
            <person name="Kume K."/>
            <person name="Tamura T."/>
            <person name="Inagaki Y."/>
            <person name="Hashimoto T."/>
        </authorList>
    </citation>
    <scope>NUCLEOTIDE SEQUENCE</scope>
    <source>
        <strain evidence="2">NY0171</strain>
    </source>
</reference>
<feature type="region of interest" description="Disordered" evidence="1">
    <location>
        <begin position="14"/>
        <end position="99"/>
    </location>
</feature>
<dbReference type="EMBL" id="BQXS01007450">
    <property type="protein sequence ID" value="GKT27775.1"/>
    <property type="molecule type" value="Genomic_DNA"/>
</dbReference>
<gene>
    <name evidence="2" type="ORF">ADUPG1_004785</name>
</gene>
<evidence type="ECO:0000256" key="1">
    <source>
        <dbReference type="SAM" id="MobiDB-lite"/>
    </source>
</evidence>
<sequence>MDLLHTAAWVEFHLSDPGFGDTSQEMEHDEKRDENENEVQSLAISGEQSEILTGPPGLDVENDVSSSGQDSHHSPLPDPPGDGTSTIVSDSQPETVQPK</sequence>
<keyword evidence="3" id="KW-1185">Reference proteome</keyword>